<evidence type="ECO:0000256" key="8">
    <source>
        <dbReference type="ARBA" id="ARBA00022857"/>
    </source>
</evidence>
<dbReference type="InterPro" id="IPR004443">
    <property type="entry name" value="YjeF_N_dom"/>
</dbReference>
<comment type="catalytic activity">
    <reaction evidence="16 17 19">
        <text>(6S)-NADPHX + ADP = AMP + phosphate + NADPH + H(+)</text>
        <dbReference type="Rhea" id="RHEA:32235"/>
        <dbReference type="ChEBI" id="CHEBI:15378"/>
        <dbReference type="ChEBI" id="CHEBI:43474"/>
        <dbReference type="ChEBI" id="CHEBI:57783"/>
        <dbReference type="ChEBI" id="CHEBI:64076"/>
        <dbReference type="ChEBI" id="CHEBI:456215"/>
        <dbReference type="ChEBI" id="CHEBI:456216"/>
        <dbReference type="EC" id="4.2.1.136"/>
    </reaction>
</comment>
<proteinExistence type="inferred from homology"/>
<feature type="region of interest" description="Disordered" evidence="20">
    <location>
        <begin position="504"/>
        <end position="523"/>
    </location>
</feature>
<comment type="similarity">
    <text evidence="4 19">In the C-terminal section; belongs to the NnrD/CARKD family.</text>
</comment>
<evidence type="ECO:0000256" key="18">
    <source>
        <dbReference type="HAMAP-Rule" id="MF_01966"/>
    </source>
</evidence>
<dbReference type="SUPFAM" id="SSF53613">
    <property type="entry name" value="Ribokinase-like"/>
    <property type="match status" value="1"/>
</dbReference>
<dbReference type="AlphaFoldDB" id="A0A0K2GY90"/>
<evidence type="ECO:0000256" key="15">
    <source>
        <dbReference type="ARBA" id="ARBA00048238"/>
    </source>
</evidence>
<comment type="similarity">
    <text evidence="18">Belongs to the NnrE/AIBP family.</text>
</comment>
<dbReference type="Pfam" id="PF03853">
    <property type="entry name" value="YjeF_N"/>
    <property type="match status" value="1"/>
</dbReference>
<reference evidence="23 24" key="1">
    <citation type="submission" date="2013-10" db="EMBL/GenBank/DDBJ databases">
        <title>Complete genome sequence of Corynebacterium lactis DSM 45799(T), isolated from raw cow milk.</title>
        <authorList>
            <person name="Ruckert C."/>
            <person name="Albersmeier A."/>
            <person name="Lipski A."/>
            <person name="Kalinowski J."/>
        </authorList>
    </citation>
    <scope>NUCLEOTIDE SEQUENCE [LARGE SCALE GENOMIC DNA]</scope>
    <source>
        <strain evidence="23 24">RW2-5</strain>
    </source>
</reference>
<dbReference type="InterPro" id="IPR000631">
    <property type="entry name" value="CARKD"/>
</dbReference>
<feature type="compositionally biased region" description="Polar residues" evidence="20">
    <location>
        <begin position="504"/>
        <end position="514"/>
    </location>
</feature>
<dbReference type="NCBIfam" id="TIGR00197">
    <property type="entry name" value="yjeF_nterm"/>
    <property type="match status" value="1"/>
</dbReference>
<dbReference type="InterPro" id="IPR036652">
    <property type="entry name" value="YjeF_N_dom_sf"/>
</dbReference>
<evidence type="ECO:0000256" key="6">
    <source>
        <dbReference type="ARBA" id="ARBA00022741"/>
    </source>
</evidence>
<dbReference type="Gene3D" id="3.40.50.10260">
    <property type="entry name" value="YjeF N-terminal domain"/>
    <property type="match status" value="1"/>
</dbReference>
<keyword evidence="9 18" id="KW-0630">Potassium</keyword>
<evidence type="ECO:0000256" key="20">
    <source>
        <dbReference type="SAM" id="MobiDB-lite"/>
    </source>
</evidence>
<dbReference type="GO" id="GO:0046872">
    <property type="term" value="F:metal ion binding"/>
    <property type="evidence" value="ECO:0007669"/>
    <property type="project" value="UniProtKB-UniRule"/>
</dbReference>
<keyword evidence="7 17" id="KW-0067">ATP-binding</keyword>
<dbReference type="Pfam" id="PF01256">
    <property type="entry name" value="Carb_kinase"/>
    <property type="match status" value="1"/>
</dbReference>
<keyword evidence="24" id="KW-1185">Reference proteome</keyword>
<dbReference type="PANTHER" id="PTHR12592:SF0">
    <property type="entry name" value="ATP-DEPENDENT (S)-NAD(P)H-HYDRATE DEHYDRATASE"/>
    <property type="match status" value="1"/>
</dbReference>
<feature type="binding site" evidence="17">
    <location>
        <position position="448"/>
    </location>
    <ligand>
        <name>(6S)-NADPHX</name>
        <dbReference type="ChEBI" id="CHEBI:64076"/>
    </ligand>
</feature>
<feature type="binding site" evidence="18">
    <location>
        <begin position="56"/>
        <end position="60"/>
    </location>
    <ligand>
        <name>(6S)-NADPHX</name>
        <dbReference type="ChEBI" id="CHEBI:64076"/>
    </ligand>
</feature>
<evidence type="ECO:0000256" key="16">
    <source>
        <dbReference type="ARBA" id="ARBA00049209"/>
    </source>
</evidence>
<dbReference type="PATRIC" id="fig|1408189.4.peg.454"/>
<evidence type="ECO:0000256" key="19">
    <source>
        <dbReference type="PIRNR" id="PIRNR017184"/>
    </source>
</evidence>
<dbReference type="RefSeq" id="WP_053411514.1">
    <property type="nucleotide sequence ID" value="NZ_CP006841.1"/>
</dbReference>
<dbReference type="HAMAP" id="MF_01966">
    <property type="entry name" value="NADHX_epimerase"/>
    <property type="match status" value="1"/>
</dbReference>
<feature type="binding site" evidence="17">
    <location>
        <position position="447"/>
    </location>
    <ligand>
        <name>AMP</name>
        <dbReference type="ChEBI" id="CHEBI:456215"/>
    </ligand>
</feature>
<dbReference type="InterPro" id="IPR029056">
    <property type="entry name" value="Ribokinase-like"/>
</dbReference>
<dbReference type="PIRSF" id="PIRSF017184">
    <property type="entry name" value="Nnr"/>
    <property type="match status" value="1"/>
</dbReference>
<keyword evidence="5 18" id="KW-0479">Metal-binding</keyword>
<comment type="catalytic activity">
    <reaction evidence="1 18 19">
        <text>(6R)-NADHX = (6S)-NADHX</text>
        <dbReference type="Rhea" id="RHEA:32215"/>
        <dbReference type="ChEBI" id="CHEBI:64074"/>
        <dbReference type="ChEBI" id="CHEBI:64075"/>
        <dbReference type="EC" id="5.1.99.6"/>
    </reaction>
</comment>
<comment type="subunit">
    <text evidence="17">Homotetramer.</text>
</comment>
<comment type="cofactor">
    <cofactor evidence="18 19">
        <name>K(+)</name>
        <dbReference type="ChEBI" id="CHEBI:29103"/>
    </cofactor>
    <text evidence="18 19">Binds 1 potassium ion per subunit.</text>
</comment>
<evidence type="ECO:0000256" key="10">
    <source>
        <dbReference type="ARBA" id="ARBA00023027"/>
    </source>
</evidence>
<evidence type="ECO:0000256" key="1">
    <source>
        <dbReference type="ARBA" id="ARBA00000013"/>
    </source>
</evidence>
<evidence type="ECO:0000256" key="5">
    <source>
        <dbReference type="ARBA" id="ARBA00022723"/>
    </source>
</evidence>
<feature type="binding site" evidence="18">
    <location>
        <begin position="121"/>
        <end position="127"/>
    </location>
    <ligand>
        <name>(6S)-NADPHX</name>
        <dbReference type="ChEBI" id="CHEBI:64076"/>
    </ligand>
</feature>
<dbReference type="PROSITE" id="PS51383">
    <property type="entry name" value="YJEF_C_3"/>
    <property type="match status" value="1"/>
</dbReference>
<feature type="domain" description="YjeF N-terminal" evidence="22">
    <location>
        <begin position="10"/>
        <end position="204"/>
    </location>
</feature>
<dbReference type="GO" id="GO:0052855">
    <property type="term" value="F:ADP-dependent NAD(P)H-hydrate dehydratase activity"/>
    <property type="evidence" value="ECO:0007669"/>
    <property type="project" value="UniProtKB-UniRule"/>
</dbReference>
<evidence type="ECO:0000256" key="4">
    <source>
        <dbReference type="ARBA" id="ARBA00009524"/>
    </source>
</evidence>
<evidence type="ECO:0000256" key="7">
    <source>
        <dbReference type="ARBA" id="ARBA00022840"/>
    </source>
</evidence>
<dbReference type="EC" id="4.2.1.136" evidence="19"/>
<comment type="function">
    <text evidence="14 19">Bifunctional enzyme that catalyzes the epimerization of the S- and R-forms of NAD(P)HX and the dehydration of the S-form of NAD(P)HX at the expense of ADP, which is converted to AMP. This allows the repair of both epimers of NAD(P)HX, a damaged form of NAD(P)H that is a result of enzymatic or heat-dependent hydration.</text>
</comment>
<evidence type="ECO:0000259" key="21">
    <source>
        <dbReference type="PROSITE" id="PS51383"/>
    </source>
</evidence>
<evidence type="ECO:0000259" key="22">
    <source>
        <dbReference type="PROSITE" id="PS51385"/>
    </source>
</evidence>
<feature type="binding site" evidence="17">
    <location>
        <position position="382"/>
    </location>
    <ligand>
        <name>(6S)-NADPHX</name>
        <dbReference type="ChEBI" id="CHEBI:64076"/>
    </ligand>
</feature>
<feature type="binding site" evidence="17">
    <location>
        <begin position="415"/>
        <end position="419"/>
    </location>
    <ligand>
        <name>AMP</name>
        <dbReference type="ChEBI" id="CHEBI:456215"/>
    </ligand>
</feature>
<gene>
    <name evidence="17" type="primary">nnrD</name>
    <name evidence="18" type="synonym">nnrE</name>
    <name evidence="23" type="ORF">CLAC_02290</name>
</gene>
<keyword evidence="6 17" id="KW-0547">Nucleotide-binding</keyword>
<comment type="function">
    <text evidence="18">Catalyzes the epimerization of the S- and R-forms of NAD(P)HX, a damaged form of NAD(P)H that is a result of enzymatic or heat-dependent hydration. This is a prerequisite for the S-specific NAD(P)H-hydrate dehydratase to allow the repair of both epimers of NAD(P)HX.</text>
</comment>
<dbReference type="GO" id="GO:0110051">
    <property type="term" value="P:metabolite repair"/>
    <property type="evidence" value="ECO:0007669"/>
    <property type="project" value="TreeGrafter"/>
</dbReference>
<dbReference type="Proteomes" id="UP000058446">
    <property type="component" value="Chromosome"/>
</dbReference>
<keyword evidence="11 18" id="KW-0413">Isomerase</keyword>
<evidence type="ECO:0000256" key="13">
    <source>
        <dbReference type="ARBA" id="ARBA00023268"/>
    </source>
</evidence>
<feature type="binding site" evidence="18">
    <location>
        <position position="57"/>
    </location>
    <ligand>
        <name>K(+)</name>
        <dbReference type="ChEBI" id="CHEBI:29103"/>
    </ligand>
</feature>
<dbReference type="EMBL" id="CP006841">
    <property type="protein sequence ID" value="ALA66747.1"/>
    <property type="molecule type" value="Genomic_DNA"/>
</dbReference>
<feature type="binding site" evidence="17">
    <location>
        <position position="269"/>
    </location>
    <ligand>
        <name>(6S)-NADPHX</name>
        <dbReference type="ChEBI" id="CHEBI:64076"/>
    </ligand>
</feature>
<evidence type="ECO:0000256" key="12">
    <source>
        <dbReference type="ARBA" id="ARBA00023239"/>
    </source>
</evidence>
<feature type="domain" description="YjeF C-terminal" evidence="21">
    <location>
        <begin position="234"/>
        <end position="504"/>
    </location>
</feature>
<dbReference type="GO" id="GO:0052856">
    <property type="term" value="F:NAD(P)HX epimerase activity"/>
    <property type="evidence" value="ECO:0007669"/>
    <property type="project" value="UniProtKB-UniRule"/>
</dbReference>
<accession>A0A0K2GY90</accession>
<dbReference type="Gene3D" id="3.40.1190.20">
    <property type="match status" value="1"/>
</dbReference>
<dbReference type="PANTHER" id="PTHR12592">
    <property type="entry name" value="ATP-DEPENDENT (S)-NAD(P)H-HYDRATE DEHYDRATASE FAMILY MEMBER"/>
    <property type="match status" value="1"/>
</dbReference>
<keyword evidence="10 17" id="KW-0520">NAD</keyword>
<dbReference type="GO" id="GO:0005524">
    <property type="term" value="F:ATP binding"/>
    <property type="evidence" value="ECO:0007669"/>
    <property type="project" value="UniProtKB-UniRule"/>
</dbReference>
<keyword evidence="13" id="KW-0511">Multifunctional enzyme</keyword>
<organism evidence="23 24">
    <name type="scientific">Corynebacterium lactis RW2-5</name>
    <dbReference type="NCBI Taxonomy" id="1408189"/>
    <lineage>
        <taxon>Bacteria</taxon>
        <taxon>Bacillati</taxon>
        <taxon>Actinomycetota</taxon>
        <taxon>Actinomycetes</taxon>
        <taxon>Mycobacteriales</taxon>
        <taxon>Corynebacteriaceae</taxon>
        <taxon>Corynebacterium</taxon>
    </lineage>
</organism>
<dbReference type="PROSITE" id="PS51385">
    <property type="entry name" value="YJEF_N"/>
    <property type="match status" value="1"/>
</dbReference>
<keyword evidence="12 17" id="KW-0456">Lyase</keyword>
<dbReference type="OrthoDB" id="9806925at2"/>
<comment type="similarity">
    <text evidence="17">Belongs to the NnrD/CARKD family.</text>
</comment>
<keyword evidence="8 17" id="KW-0521">NADP</keyword>
<comment type="caution">
    <text evidence="18">Lacks conserved residue(s) required for the propagation of feature annotation.</text>
</comment>
<comment type="similarity">
    <text evidence="3 19">In the N-terminal section; belongs to the NnrE/AIBP family.</text>
</comment>
<evidence type="ECO:0000256" key="14">
    <source>
        <dbReference type="ARBA" id="ARBA00025153"/>
    </source>
</evidence>
<feature type="binding site" evidence="18">
    <location>
        <position position="150"/>
    </location>
    <ligand>
        <name>(6S)-NADPHX</name>
        <dbReference type="ChEBI" id="CHEBI:64076"/>
    </ligand>
</feature>
<comment type="function">
    <text evidence="17">Catalyzes the dehydration of the S-form of NAD(P)HX at the expense of ADP, which is converted to AMP. Together with NAD(P)HX epimerase, which catalyzes the epimerization of the S- and R-forms, the enzyme allows the repair of both epimers of NAD(P)HX, a damaged form of NAD(P)H that is a result of enzymatic or heat-dependent hydration.</text>
</comment>
<dbReference type="InterPro" id="IPR030677">
    <property type="entry name" value="Nnr"/>
</dbReference>
<sequence>MTYCYTVAEIRDAERPYLDAQTRDDELMLHAAAAVAEVAEGMGTRGRVLLLVGSGGNGGDALYAGRDLLAAGRAVDAVLLGKNPHERALEAFRDAGGQVIQLPLENSIGKRYGLAIDGIVGLGGRGPLRVSAAGIVEEIEAARVPILAVDVPSGVEADTGRAAEKHVHAAKTVTFGGLRYAHAMAEACGDVILRDIRLDRVSPELPGLGETLLANALASGARQVALRHALEDGLIRDRSSLVLEPGSADHKYSTGVTGIAAGSSRYPGAGVLCATAAVRATSPAVIYRGDAEACARVTTALPTVIARADTEPVSEIRVDAWVVGPGRGTGEDAARELGEILGSEKPVVVDADALTVLAREESLRQRVRDRGTAGLRTIMTPHAGEYERLMGRPVAAPIDDARALASDLNCEVLLKGRRTVIAAPGESGVDVVVVDAGSSWAATPGSGDVLSGLVGAWVARGAELYVPAVIHSRSAYLAARTEFGPAPCDAAAIAESIRPATAWLSQSDNQSEGQSGTGGTISL</sequence>
<evidence type="ECO:0000313" key="23">
    <source>
        <dbReference type="EMBL" id="ALA66747.1"/>
    </source>
</evidence>
<evidence type="ECO:0000256" key="17">
    <source>
        <dbReference type="HAMAP-Rule" id="MF_01965"/>
    </source>
</evidence>
<evidence type="ECO:0000313" key="24">
    <source>
        <dbReference type="Proteomes" id="UP000058446"/>
    </source>
</evidence>
<name>A0A0K2GY90_9CORY</name>
<evidence type="ECO:0000256" key="2">
    <source>
        <dbReference type="ARBA" id="ARBA00000909"/>
    </source>
</evidence>
<evidence type="ECO:0000256" key="9">
    <source>
        <dbReference type="ARBA" id="ARBA00022958"/>
    </source>
</evidence>
<comment type="cofactor">
    <cofactor evidence="17">
        <name>Mg(2+)</name>
        <dbReference type="ChEBI" id="CHEBI:18420"/>
    </cofactor>
</comment>
<dbReference type="HAMAP" id="MF_01965">
    <property type="entry name" value="NADHX_dehydratase"/>
    <property type="match status" value="1"/>
</dbReference>
<feature type="binding site" evidence="17">
    <location>
        <position position="326"/>
    </location>
    <ligand>
        <name>(6S)-NADPHX</name>
        <dbReference type="ChEBI" id="CHEBI:64076"/>
    </ligand>
</feature>
<evidence type="ECO:0000256" key="11">
    <source>
        <dbReference type="ARBA" id="ARBA00023235"/>
    </source>
</evidence>
<dbReference type="SUPFAM" id="SSF64153">
    <property type="entry name" value="YjeF N-terminal domain-like"/>
    <property type="match status" value="1"/>
</dbReference>
<dbReference type="STRING" id="1408189.CLAC_02290"/>
<dbReference type="GO" id="GO:0046496">
    <property type="term" value="P:nicotinamide nucleotide metabolic process"/>
    <property type="evidence" value="ECO:0007669"/>
    <property type="project" value="UniProtKB-UniRule"/>
</dbReference>
<dbReference type="KEGG" id="clw:CLAC_02290"/>
<comment type="catalytic activity">
    <reaction evidence="15 17 19">
        <text>(6S)-NADHX + ADP = AMP + phosphate + NADH + H(+)</text>
        <dbReference type="Rhea" id="RHEA:32223"/>
        <dbReference type="ChEBI" id="CHEBI:15378"/>
        <dbReference type="ChEBI" id="CHEBI:43474"/>
        <dbReference type="ChEBI" id="CHEBI:57945"/>
        <dbReference type="ChEBI" id="CHEBI:64074"/>
        <dbReference type="ChEBI" id="CHEBI:456215"/>
        <dbReference type="ChEBI" id="CHEBI:456216"/>
        <dbReference type="EC" id="4.2.1.136"/>
    </reaction>
</comment>
<protein>
    <recommendedName>
        <fullName evidence="19">Bifunctional NAD(P)H-hydrate repair enzyme</fullName>
    </recommendedName>
    <alternativeName>
        <fullName evidence="19">Nicotinamide nucleotide repair protein</fullName>
    </alternativeName>
    <domain>
        <recommendedName>
            <fullName evidence="19">ADP-dependent (S)-NAD(P)H-hydrate dehydratase</fullName>
            <ecNumber evidence="19">4.2.1.136</ecNumber>
        </recommendedName>
        <alternativeName>
            <fullName evidence="19">ADP-dependent NAD(P)HX dehydratase</fullName>
        </alternativeName>
    </domain>
    <domain>
        <recommendedName>
            <fullName evidence="19">NAD(P)H-hydrate epimerase</fullName>
            <ecNumber evidence="19">5.1.99.6</ecNumber>
        </recommendedName>
    </domain>
</protein>
<evidence type="ECO:0000256" key="3">
    <source>
        <dbReference type="ARBA" id="ARBA00006001"/>
    </source>
</evidence>
<feature type="binding site" evidence="18">
    <location>
        <position position="153"/>
    </location>
    <ligand>
        <name>K(+)</name>
        <dbReference type="ChEBI" id="CHEBI:29103"/>
    </ligand>
</feature>
<dbReference type="EC" id="5.1.99.6" evidence="19"/>
<comment type="catalytic activity">
    <reaction evidence="2 18 19">
        <text>(6R)-NADPHX = (6S)-NADPHX</text>
        <dbReference type="Rhea" id="RHEA:32227"/>
        <dbReference type="ChEBI" id="CHEBI:64076"/>
        <dbReference type="ChEBI" id="CHEBI:64077"/>
        <dbReference type="EC" id="5.1.99.6"/>
    </reaction>
</comment>
<feature type="binding site" evidence="18">
    <location>
        <position position="117"/>
    </location>
    <ligand>
        <name>K(+)</name>
        <dbReference type="ChEBI" id="CHEBI:29103"/>
    </ligand>
</feature>
<dbReference type="CDD" id="cd01171">
    <property type="entry name" value="YXKO-related"/>
    <property type="match status" value="1"/>
</dbReference>